<dbReference type="Proteomes" id="UP001172687">
    <property type="component" value="Unassembled WGS sequence"/>
</dbReference>
<dbReference type="RefSeq" id="WP_036367998.1">
    <property type="nucleotide sequence ID" value="NZ_CP070380.1"/>
</dbReference>
<dbReference type="InterPro" id="IPR018929">
    <property type="entry name" value="DUF2510"/>
</dbReference>
<gene>
    <name evidence="2" type="ORF">QYF68_15395</name>
</gene>
<evidence type="ECO:0000313" key="3">
    <source>
        <dbReference type="Proteomes" id="UP001172687"/>
    </source>
</evidence>
<sequence>MAITPDQVELVARRVADDLLTPLNKRDRDVDDRMTREAAAPVVYNASRDLMAAVAGNAALDEVLIDAKHSSGYSTAGFRGFKAKVLLLVATNHRLWYCRHDDGAIQQLQPVDYRSLTVTKKRISLTAPKLEGTTITCGGATAEWLTQLQSGRRVPAAWLQPEQSPRAAVATHGRPPSGWHPDPYRRYQLRYWDGARWSQHVSTNGVAAVDPLGP</sequence>
<evidence type="ECO:0000313" key="2">
    <source>
        <dbReference type="EMBL" id="MDN4519191.1"/>
    </source>
</evidence>
<name>A0ABT8HEL0_MYCAO</name>
<organism evidence="2 3">
    <name type="scientific">Mycolicibacterium austroafricanum</name>
    <name type="common">Mycobacterium austroafricanum</name>
    <dbReference type="NCBI Taxonomy" id="39687"/>
    <lineage>
        <taxon>Bacteria</taxon>
        <taxon>Bacillati</taxon>
        <taxon>Actinomycetota</taxon>
        <taxon>Actinomycetes</taxon>
        <taxon>Mycobacteriales</taxon>
        <taxon>Mycobacteriaceae</taxon>
        <taxon>Mycolicibacterium</taxon>
    </lineage>
</organism>
<reference evidence="2" key="1">
    <citation type="submission" date="2023-07" db="EMBL/GenBank/DDBJ databases">
        <title>Degradation of tert-butanol by M. austroafricanum TBA100.</title>
        <authorList>
            <person name="Helbich S."/>
            <person name="Vainshtein Y."/>
        </authorList>
    </citation>
    <scope>NUCLEOTIDE SEQUENCE</scope>
    <source>
        <strain evidence="2">TBA100</strain>
    </source>
</reference>
<dbReference type="EMBL" id="JAUHTC010000053">
    <property type="protein sequence ID" value="MDN4519191.1"/>
    <property type="molecule type" value="Genomic_DNA"/>
</dbReference>
<protein>
    <submittedName>
        <fullName evidence="2">DUF2510 domain-containing protein</fullName>
    </submittedName>
</protein>
<evidence type="ECO:0000259" key="1">
    <source>
        <dbReference type="Pfam" id="PF10708"/>
    </source>
</evidence>
<dbReference type="Pfam" id="PF10708">
    <property type="entry name" value="DUF2510"/>
    <property type="match status" value="1"/>
</dbReference>
<feature type="domain" description="DUF2510" evidence="1">
    <location>
        <begin position="178"/>
        <end position="208"/>
    </location>
</feature>
<keyword evidence="3" id="KW-1185">Reference proteome</keyword>
<accession>A0ABT8HEL0</accession>
<proteinExistence type="predicted"/>
<comment type="caution">
    <text evidence="2">The sequence shown here is derived from an EMBL/GenBank/DDBJ whole genome shotgun (WGS) entry which is preliminary data.</text>
</comment>